<dbReference type="EMBL" id="PYDT01000004">
    <property type="protein sequence ID" value="THU63374.1"/>
    <property type="molecule type" value="Genomic_DNA"/>
</dbReference>
<proteinExistence type="predicted"/>
<keyword evidence="2" id="KW-1185">Reference proteome</keyword>
<accession>A0A4S8JPE2</accession>
<sequence length="69" mass="7725">MEEFQEADILWPHDGRYDVAAATVPWHGWHGAPRKPTGPIKIPAKAQANFMDDDDISDTEFSYVLGIPT</sequence>
<dbReference type="Proteomes" id="UP000317650">
    <property type="component" value="Chromosome 1"/>
</dbReference>
<gene>
    <name evidence="1" type="ORF">C4D60_Mb01t15100</name>
</gene>
<comment type="caution">
    <text evidence="1">The sequence shown here is derived from an EMBL/GenBank/DDBJ whole genome shotgun (WGS) entry which is preliminary data.</text>
</comment>
<organism evidence="1 2">
    <name type="scientific">Musa balbisiana</name>
    <name type="common">Banana</name>
    <dbReference type="NCBI Taxonomy" id="52838"/>
    <lineage>
        <taxon>Eukaryota</taxon>
        <taxon>Viridiplantae</taxon>
        <taxon>Streptophyta</taxon>
        <taxon>Embryophyta</taxon>
        <taxon>Tracheophyta</taxon>
        <taxon>Spermatophyta</taxon>
        <taxon>Magnoliopsida</taxon>
        <taxon>Liliopsida</taxon>
        <taxon>Zingiberales</taxon>
        <taxon>Musaceae</taxon>
        <taxon>Musa</taxon>
    </lineage>
</organism>
<protein>
    <submittedName>
        <fullName evidence="1">Uncharacterized protein</fullName>
    </submittedName>
</protein>
<reference evidence="1 2" key="1">
    <citation type="journal article" date="2019" name="Nat. Plants">
        <title>Genome sequencing of Musa balbisiana reveals subgenome evolution and function divergence in polyploid bananas.</title>
        <authorList>
            <person name="Yao X."/>
        </authorList>
    </citation>
    <scope>NUCLEOTIDE SEQUENCE [LARGE SCALE GENOMIC DNA]</scope>
    <source>
        <strain evidence="2">cv. DH-PKW</strain>
        <tissue evidence="1">Leaves</tissue>
    </source>
</reference>
<evidence type="ECO:0000313" key="1">
    <source>
        <dbReference type="EMBL" id="THU63374.1"/>
    </source>
</evidence>
<evidence type="ECO:0000313" key="2">
    <source>
        <dbReference type="Proteomes" id="UP000317650"/>
    </source>
</evidence>
<name>A0A4S8JPE2_MUSBA</name>
<dbReference type="AlphaFoldDB" id="A0A4S8JPE2"/>